<evidence type="ECO:0000313" key="2">
    <source>
        <dbReference type="EMBL" id="KKM44823.1"/>
    </source>
</evidence>
<name>A0A0F9L3P6_9ZZZZ</name>
<proteinExistence type="predicted"/>
<reference evidence="2" key="1">
    <citation type="journal article" date="2015" name="Nature">
        <title>Complex archaea that bridge the gap between prokaryotes and eukaryotes.</title>
        <authorList>
            <person name="Spang A."/>
            <person name="Saw J.H."/>
            <person name="Jorgensen S.L."/>
            <person name="Zaremba-Niedzwiedzka K."/>
            <person name="Martijn J."/>
            <person name="Lind A.E."/>
            <person name="van Eijk R."/>
            <person name="Schleper C."/>
            <person name="Guy L."/>
            <person name="Ettema T.J."/>
        </authorList>
    </citation>
    <scope>NUCLEOTIDE SEQUENCE</scope>
</reference>
<dbReference type="AlphaFoldDB" id="A0A0F9L3P6"/>
<sequence>MSESIETLKEYVKDANWITRSYFIVGAIILLERLILVGEVNEGWA</sequence>
<organism evidence="2">
    <name type="scientific">marine sediment metagenome</name>
    <dbReference type="NCBI Taxonomy" id="412755"/>
    <lineage>
        <taxon>unclassified sequences</taxon>
        <taxon>metagenomes</taxon>
        <taxon>ecological metagenomes</taxon>
    </lineage>
</organism>
<gene>
    <name evidence="2" type="ORF">LCGC14_1561430</name>
</gene>
<feature type="non-terminal residue" evidence="2">
    <location>
        <position position="45"/>
    </location>
</feature>
<feature type="transmembrane region" description="Helical" evidence="1">
    <location>
        <begin position="21"/>
        <end position="38"/>
    </location>
</feature>
<keyword evidence="1" id="KW-1133">Transmembrane helix</keyword>
<evidence type="ECO:0000256" key="1">
    <source>
        <dbReference type="SAM" id="Phobius"/>
    </source>
</evidence>
<keyword evidence="1" id="KW-0812">Transmembrane</keyword>
<accession>A0A0F9L3P6</accession>
<comment type="caution">
    <text evidence="2">The sequence shown here is derived from an EMBL/GenBank/DDBJ whole genome shotgun (WGS) entry which is preliminary data.</text>
</comment>
<keyword evidence="1" id="KW-0472">Membrane</keyword>
<dbReference type="EMBL" id="LAZR01012067">
    <property type="protein sequence ID" value="KKM44823.1"/>
    <property type="molecule type" value="Genomic_DNA"/>
</dbReference>
<protein>
    <submittedName>
        <fullName evidence="2">Uncharacterized protein</fullName>
    </submittedName>
</protein>